<dbReference type="Proteomes" id="UP001445335">
    <property type="component" value="Unassembled WGS sequence"/>
</dbReference>
<reference evidence="4 5" key="1">
    <citation type="journal article" date="2024" name="Nat. Commun.">
        <title>Phylogenomics reveals the evolutionary origins of lichenization in chlorophyte algae.</title>
        <authorList>
            <person name="Puginier C."/>
            <person name="Libourel C."/>
            <person name="Otte J."/>
            <person name="Skaloud P."/>
            <person name="Haon M."/>
            <person name="Grisel S."/>
            <person name="Petersen M."/>
            <person name="Berrin J.G."/>
            <person name="Delaux P.M."/>
            <person name="Dal Grande F."/>
            <person name="Keller J."/>
        </authorList>
    </citation>
    <scope>NUCLEOTIDE SEQUENCE [LARGE SCALE GENOMIC DNA]</scope>
    <source>
        <strain evidence="4 5">SAG 245.80</strain>
    </source>
</reference>
<dbReference type="PRINTS" id="PR00503">
    <property type="entry name" value="BROMODOMAIN"/>
</dbReference>
<organism evidence="4 5">
    <name type="scientific">Elliptochloris bilobata</name>
    <dbReference type="NCBI Taxonomy" id="381761"/>
    <lineage>
        <taxon>Eukaryota</taxon>
        <taxon>Viridiplantae</taxon>
        <taxon>Chlorophyta</taxon>
        <taxon>core chlorophytes</taxon>
        <taxon>Trebouxiophyceae</taxon>
        <taxon>Trebouxiophyceae incertae sedis</taxon>
        <taxon>Elliptochloris clade</taxon>
        <taxon>Elliptochloris</taxon>
    </lineage>
</organism>
<dbReference type="SMART" id="SM00297">
    <property type="entry name" value="BROMO"/>
    <property type="match status" value="1"/>
</dbReference>
<gene>
    <name evidence="4" type="ORF">WJX81_001470</name>
</gene>
<dbReference type="PROSITE" id="PS50014">
    <property type="entry name" value="BROMODOMAIN_2"/>
    <property type="match status" value="1"/>
</dbReference>
<dbReference type="PANTHER" id="PTHR45926">
    <property type="entry name" value="OSJNBA0053K19.4 PROTEIN"/>
    <property type="match status" value="1"/>
</dbReference>
<dbReference type="SUPFAM" id="SSF47370">
    <property type="entry name" value="Bromodomain"/>
    <property type="match status" value="2"/>
</dbReference>
<dbReference type="Pfam" id="PF00439">
    <property type="entry name" value="Bromodomain"/>
    <property type="match status" value="2"/>
</dbReference>
<proteinExistence type="predicted"/>
<dbReference type="AlphaFoldDB" id="A0AAW1R1J9"/>
<keyword evidence="5" id="KW-1185">Reference proteome</keyword>
<accession>A0AAW1R1J9</accession>
<evidence type="ECO:0000313" key="4">
    <source>
        <dbReference type="EMBL" id="KAK9827363.1"/>
    </source>
</evidence>
<evidence type="ECO:0000256" key="2">
    <source>
        <dbReference type="PROSITE-ProRule" id="PRU00035"/>
    </source>
</evidence>
<dbReference type="InterPro" id="IPR001487">
    <property type="entry name" value="Bromodomain"/>
</dbReference>
<evidence type="ECO:0000313" key="5">
    <source>
        <dbReference type="Proteomes" id="UP001445335"/>
    </source>
</evidence>
<keyword evidence="1 2" id="KW-0103">Bromodomain</keyword>
<name>A0AAW1R1J9_9CHLO</name>
<feature type="domain" description="Bromo" evidence="3">
    <location>
        <begin position="188"/>
        <end position="268"/>
    </location>
</feature>
<dbReference type="InterPro" id="IPR036427">
    <property type="entry name" value="Bromodomain-like_sf"/>
</dbReference>
<sequence>MNRAAQRCIWLLNKHVRTPVDEALGRPCQDAVLDIVNSFHKAPVYAVAPAAEPTPDSDEFDDAEDADMAQADGGHVAPQAPPSLGGIAARLAAGGYAEPAQVQEDMRWVWQACHAAHAPGSEAVKACDKLSGYVDQLWRQARVDRPASPGGSLSAAGLKVTLKLKAEAKRAREAHPLARCLAAVQRALLHPDAEPFAQPVDAVALRLPDYHTIVRHPADLGTIRARLARGAIQGWEASGFQAPRDVLDVVRRVWANCRLYNPPGEPVLTMQPRRLPWRRVRRTLWRQRA</sequence>
<evidence type="ECO:0000256" key="1">
    <source>
        <dbReference type="ARBA" id="ARBA00023117"/>
    </source>
</evidence>
<protein>
    <recommendedName>
        <fullName evidence="3">Bromo domain-containing protein</fullName>
    </recommendedName>
</protein>
<dbReference type="EMBL" id="JALJOU010000058">
    <property type="protein sequence ID" value="KAK9827363.1"/>
    <property type="molecule type" value="Genomic_DNA"/>
</dbReference>
<evidence type="ECO:0000259" key="3">
    <source>
        <dbReference type="PROSITE" id="PS50014"/>
    </source>
</evidence>
<comment type="caution">
    <text evidence="4">The sequence shown here is derived from an EMBL/GenBank/DDBJ whole genome shotgun (WGS) entry which is preliminary data.</text>
</comment>
<dbReference type="Gene3D" id="1.20.920.10">
    <property type="entry name" value="Bromodomain-like"/>
    <property type="match status" value="2"/>
</dbReference>